<evidence type="ECO:0000256" key="2">
    <source>
        <dbReference type="ARBA" id="ARBA00023015"/>
    </source>
</evidence>
<evidence type="ECO:0000313" key="7">
    <source>
        <dbReference type="Proteomes" id="UP001271769"/>
    </source>
</evidence>
<keyword evidence="7" id="KW-1185">Reference proteome</keyword>
<dbReference type="Gene3D" id="1.10.10.10">
    <property type="entry name" value="Winged helix-like DNA-binding domain superfamily/Winged helix DNA-binding domain"/>
    <property type="match status" value="1"/>
</dbReference>
<evidence type="ECO:0000313" key="6">
    <source>
        <dbReference type="EMBL" id="MDY0871296.1"/>
    </source>
</evidence>
<dbReference type="PANTHER" id="PTHR30537:SF74">
    <property type="entry name" value="HTH-TYPE TRANSCRIPTIONAL REGULATOR TRPI"/>
    <property type="match status" value="1"/>
</dbReference>
<comment type="caution">
    <text evidence="6">The sequence shown here is derived from an EMBL/GenBank/DDBJ whole genome shotgun (WGS) entry which is preliminary data.</text>
</comment>
<organism evidence="6 7">
    <name type="scientific">Dongia rigui</name>
    <dbReference type="NCBI Taxonomy" id="940149"/>
    <lineage>
        <taxon>Bacteria</taxon>
        <taxon>Pseudomonadati</taxon>
        <taxon>Pseudomonadota</taxon>
        <taxon>Alphaproteobacteria</taxon>
        <taxon>Rhodospirillales</taxon>
        <taxon>Dongiaceae</taxon>
        <taxon>Dongia</taxon>
    </lineage>
</organism>
<sequence length="318" mass="34450">MSLLNPMSYRLPPLPWLRAFEASARRGSFAAAADELGLTSAAVSHQMRALEQELGYPLFERLARGLRLTDLGKAYLVPVRQAFSELSISTLSIFGPAGETTLNVRVPVSFAVLWMTPRLHRFAQAHPGIRLRLFSAIWADALPADKTDIDIRFGYGNWPGSAAQLLVNDPIVLVTAPGSRIKSVRDIGSTEMVQIMGVEGDWLHLYEAAGMELPKGGAGISVDTSLAALEIVASGHGAALVLSRFAEAFEATGKVVRVKGVELPHDQSHYLLTTQSSDAPRAEALLFADWLRQELATEAAQQMKGKAAATGRRRRSHG</sequence>
<feature type="domain" description="HTH lysR-type" evidence="5">
    <location>
        <begin position="12"/>
        <end position="69"/>
    </location>
</feature>
<dbReference type="SUPFAM" id="SSF53850">
    <property type="entry name" value="Periplasmic binding protein-like II"/>
    <property type="match status" value="1"/>
</dbReference>
<keyword evidence="2" id="KW-0805">Transcription regulation</keyword>
<dbReference type="Gene3D" id="3.40.190.10">
    <property type="entry name" value="Periplasmic binding protein-like II"/>
    <property type="match status" value="2"/>
</dbReference>
<dbReference type="PROSITE" id="PS50931">
    <property type="entry name" value="HTH_LYSR"/>
    <property type="match status" value="1"/>
</dbReference>
<dbReference type="SUPFAM" id="SSF46785">
    <property type="entry name" value="Winged helix' DNA-binding domain"/>
    <property type="match status" value="1"/>
</dbReference>
<evidence type="ECO:0000259" key="5">
    <source>
        <dbReference type="PROSITE" id="PS50931"/>
    </source>
</evidence>
<reference evidence="6 7" key="1">
    <citation type="journal article" date="2013" name="Antonie Van Leeuwenhoek">
        <title>Dongia rigui sp. nov., isolated from freshwater of a large wetland in Korea.</title>
        <authorList>
            <person name="Baik K.S."/>
            <person name="Hwang Y.M."/>
            <person name="Choi J.S."/>
            <person name="Kwon J."/>
            <person name="Seong C.N."/>
        </authorList>
    </citation>
    <scope>NUCLEOTIDE SEQUENCE [LARGE SCALE GENOMIC DNA]</scope>
    <source>
        <strain evidence="6 7">04SU4-P</strain>
    </source>
</reference>
<name>A0ABU5DVG6_9PROT</name>
<gene>
    <name evidence="6" type="ORF">SMD31_05165</name>
</gene>
<keyword evidence="4" id="KW-0804">Transcription</keyword>
<proteinExistence type="inferred from homology"/>
<evidence type="ECO:0000256" key="1">
    <source>
        <dbReference type="ARBA" id="ARBA00009437"/>
    </source>
</evidence>
<dbReference type="Proteomes" id="UP001271769">
    <property type="component" value="Unassembled WGS sequence"/>
</dbReference>
<evidence type="ECO:0000256" key="4">
    <source>
        <dbReference type="ARBA" id="ARBA00023163"/>
    </source>
</evidence>
<comment type="similarity">
    <text evidence="1">Belongs to the LysR transcriptional regulatory family.</text>
</comment>
<dbReference type="InterPro" id="IPR058163">
    <property type="entry name" value="LysR-type_TF_proteobact-type"/>
</dbReference>
<dbReference type="InterPro" id="IPR036390">
    <property type="entry name" value="WH_DNA-bd_sf"/>
</dbReference>
<dbReference type="PANTHER" id="PTHR30537">
    <property type="entry name" value="HTH-TYPE TRANSCRIPTIONAL REGULATOR"/>
    <property type="match status" value="1"/>
</dbReference>
<accession>A0ABU5DVG6</accession>
<dbReference type="Pfam" id="PF03466">
    <property type="entry name" value="LysR_substrate"/>
    <property type="match status" value="1"/>
</dbReference>
<dbReference type="Pfam" id="PF00126">
    <property type="entry name" value="HTH_1"/>
    <property type="match status" value="1"/>
</dbReference>
<evidence type="ECO:0000256" key="3">
    <source>
        <dbReference type="ARBA" id="ARBA00023125"/>
    </source>
</evidence>
<dbReference type="InterPro" id="IPR005119">
    <property type="entry name" value="LysR_subst-bd"/>
</dbReference>
<dbReference type="EMBL" id="JAXCLX010000001">
    <property type="protein sequence ID" value="MDY0871296.1"/>
    <property type="molecule type" value="Genomic_DNA"/>
</dbReference>
<keyword evidence="3" id="KW-0238">DNA-binding</keyword>
<dbReference type="PRINTS" id="PR00039">
    <property type="entry name" value="HTHLYSR"/>
</dbReference>
<dbReference type="InterPro" id="IPR036388">
    <property type="entry name" value="WH-like_DNA-bd_sf"/>
</dbReference>
<dbReference type="InterPro" id="IPR000847">
    <property type="entry name" value="LysR_HTH_N"/>
</dbReference>
<protein>
    <submittedName>
        <fullName evidence="6">LysR substrate-binding domain-containing protein</fullName>
    </submittedName>
</protein>